<proteinExistence type="predicted"/>
<feature type="compositionally biased region" description="Pro residues" evidence="1">
    <location>
        <begin position="70"/>
        <end position="80"/>
    </location>
</feature>
<feature type="compositionally biased region" description="Polar residues" evidence="1">
    <location>
        <begin position="1"/>
        <end position="11"/>
    </location>
</feature>
<gene>
    <name evidence="2" type="ORF">OG563_44935</name>
</gene>
<keyword evidence="3" id="KW-1185">Reference proteome</keyword>
<protein>
    <submittedName>
        <fullName evidence="2">Uncharacterized protein</fullName>
    </submittedName>
</protein>
<name>A0ABZ1YVD4_9NOCA</name>
<dbReference type="Proteomes" id="UP001432062">
    <property type="component" value="Chromosome"/>
</dbReference>
<evidence type="ECO:0000313" key="2">
    <source>
        <dbReference type="EMBL" id="WUV46136.1"/>
    </source>
</evidence>
<organism evidence="2 3">
    <name type="scientific">Nocardia vinacea</name>
    <dbReference type="NCBI Taxonomy" id="96468"/>
    <lineage>
        <taxon>Bacteria</taxon>
        <taxon>Bacillati</taxon>
        <taxon>Actinomycetota</taxon>
        <taxon>Actinomycetes</taxon>
        <taxon>Mycobacteriales</taxon>
        <taxon>Nocardiaceae</taxon>
        <taxon>Nocardia</taxon>
    </lineage>
</organism>
<feature type="region of interest" description="Disordered" evidence="1">
    <location>
        <begin position="1"/>
        <end position="86"/>
    </location>
</feature>
<accession>A0ABZ1YVD4</accession>
<dbReference type="EMBL" id="CP109441">
    <property type="protein sequence ID" value="WUV46136.1"/>
    <property type="molecule type" value="Genomic_DNA"/>
</dbReference>
<sequence>MIATSALSTVTHAAPIMPATCGESDAPDCPEPTPDKTRGIVPAPAAPPLLTPALPPPPAKPGSPAAALTPPVPVPHPGAPIVPAAE</sequence>
<evidence type="ECO:0000313" key="3">
    <source>
        <dbReference type="Proteomes" id="UP001432062"/>
    </source>
</evidence>
<dbReference type="RefSeq" id="WP_327099392.1">
    <property type="nucleotide sequence ID" value="NZ_CP109149.1"/>
</dbReference>
<feature type="compositionally biased region" description="Pro residues" evidence="1">
    <location>
        <begin position="44"/>
        <end position="61"/>
    </location>
</feature>
<evidence type="ECO:0000256" key="1">
    <source>
        <dbReference type="SAM" id="MobiDB-lite"/>
    </source>
</evidence>
<reference evidence="2" key="1">
    <citation type="submission" date="2022-10" db="EMBL/GenBank/DDBJ databases">
        <title>The complete genomes of actinobacterial strains from the NBC collection.</title>
        <authorList>
            <person name="Joergensen T.S."/>
            <person name="Alvarez Arevalo M."/>
            <person name="Sterndorff E.B."/>
            <person name="Faurdal D."/>
            <person name="Vuksanovic O."/>
            <person name="Mourched A.-S."/>
            <person name="Charusanti P."/>
            <person name="Shaw S."/>
            <person name="Blin K."/>
            <person name="Weber T."/>
        </authorList>
    </citation>
    <scope>NUCLEOTIDE SEQUENCE</scope>
    <source>
        <strain evidence="2">NBC_01482</strain>
    </source>
</reference>